<dbReference type="Proteomes" id="UP000800038">
    <property type="component" value="Unassembled WGS sequence"/>
</dbReference>
<evidence type="ECO:0000256" key="1">
    <source>
        <dbReference type="SAM" id="MobiDB-lite"/>
    </source>
</evidence>
<evidence type="ECO:0000313" key="3">
    <source>
        <dbReference type="Proteomes" id="UP000800038"/>
    </source>
</evidence>
<keyword evidence="3" id="KW-1185">Reference proteome</keyword>
<dbReference type="AlphaFoldDB" id="A0A6A5S8W6"/>
<feature type="region of interest" description="Disordered" evidence="1">
    <location>
        <begin position="1"/>
        <end position="110"/>
    </location>
</feature>
<sequence>MPRNKTSRSEQGLVYMESTKPGSPMDGLEIDSDSRSLYDDVSSPASPLPYPPLLRLTSTNPQTSTQTPQNVFVYTKTKSNAPTSHDPKPPLRLAKAHLPPTPPRTQPQMRPHCLNARSATLSAKPNIAPSLATHRRWARKRGHRQCQLAGCATVASTGLADRIGRRDIQITSRGGGEE</sequence>
<accession>A0A6A5S8W6</accession>
<dbReference type="EMBL" id="ML976156">
    <property type="protein sequence ID" value="KAF1937055.1"/>
    <property type="molecule type" value="Genomic_DNA"/>
</dbReference>
<feature type="compositionally biased region" description="Low complexity" evidence="1">
    <location>
        <begin position="53"/>
        <end position="70"/>
    </location>
</feature>
<gene>
    <name evidence="2" type="ORF">EJ02DRAFT_515445</name>
</gene>
<proteinExistence type="predicted"/>
<reference evidence="2" key="1">
    <citation type="journal article" date="2020" name="Stud. Mycol.">
        <title>101 Dothideomycetes genomes: a test case for predicting lifestyles and emergence of pathogens.</title>
        <authorList>
            <person name="Haridas S."/>
            <person name="Albert R."/>
            <person name="Binder M."/>
            <person name="Bloem J."/>
            <person name="Labutti K."/>
            <person name="Salamov A."/>
            <person name="Andreopoulos B."/>
            <person name="Baker S."/>
            <person name="Barry K."/>
            <person name="Bills G."/>
            <person name="Bluhm B."/>
            <person name="Cannon C."/>
            <person name="Castanera R."/>
            <person name="Culley D."/>
            <person name="Daum C."/>
            <person name="Ezra D."/>
            <person name="Gonzalez J."/>
            <person name="Henrissat B."/>
            <person name="Kuo A."/>
            <person name="Liang C."/>
            <person name="Lipzen A."/>
            <person name="Lutzoni F."/>
            <person name="Magnuson J."/>
            <person name="Mondo S."/>
            <person name="Nolan M."/>
            <person name="Ohm R."/>
            <person name="Pangilinan J."/>
            <person name="Park H.-J."/>
            <person name="Ramirez L."/>
            <person name="Alfaro M."/>
            <person name="Sun H."/>
            <person name="Tritt A."/>
            <person name="Yoshinaga Y."/>
            <person name="Zwiers L.-H."/>
            <person name="Turgeon B."/>
            <person name="Goodwin S."/>
            <person name="Spatafora J."/>
            <person name="Crous P."/>
            <person name="Grigoriev I."/>
        </authorList>
    </citation>
    <scope>NUCLEOTIDE SEQUENCE</scope>
    <source>
        <strain evidence="2">CBS 161.51</strain>
    </source>
</reference>
<organism evidence="2 3">
    <name type="scientific">Clathrospora elynae</name>
    <dbReference type="NCBI Taxonomy" id="706981"/>
    <lineage>
        <taxon>Eukaryota</taxon>
        <taxon>Fungi</taxon>
        <taxon>Dikarya</taxon>
        <taxon>Ascomycota</taxon>
        <taxon>Pezizomycotina</taxon>
        <taxon>Dothideomycetes</taxon>
        <taxon>Pleosporomycetidae</taxon>
        <taxon>Pleosporales</taxon>
        <taxon>Diademaceae</taxon>
        <taxon>Clathrospora</taxon>
    </lineage>
</organism>
<name>A0A6A5S8W6_9PLEO</name>
<protein>
    <submittedName>
        <fullName evidence="2">Uncharacterized protein</fullName>
    </submittedName>
</protein>
<evidence type="ECO:0000313" key="2">
    <source>
        <dbReference type="EMBL" id="KAF1937055.1"/>
    </source>
</evidence>